<dbReference type="AlphaFoldDB" id="A0AAV2NW59"/>
<gene>
    <name evidence="2" type="ORF">LPLAT_LOCUS10326</name>
</gene>
<evidence type="ECO:0000313" key="3">
    <source>
        <dbReference type="Proteomes" id="UP001497644"/>
    </source>
</evidence>
<keyword evidence="3" id="KW-1185">Reference proteome</keyword>
<protein>
    <submittedName>
        <fullName evidence="2">Uncharacterized protein</fullName>
    </submittedName>
</protein>
<feature type="region of interest" description="Disordered" evidence="1">
    <location>
        <begin position="61"/>
        <end position="98"/>
    </location>
</feature>
<feature type="compositionally biased region" description="Polar residues" evidence="1">
    <location>
        <begin position="61"/>
        <end position="71"/>
    </location>
</feature>
<dbReference type="Proteomes" id="UP001497644">
    <property type="component" value="Chromosome 5"/>
</dbReference>
<dbReference type="EMBL" id="OZ034828">
    <property type="protein sequence ID" value="CAL1684770.1"/>
    <property type="molecule type" value="Genomic_DNA"/>
</dbReference>
<reference evidence="2" key="1">
    <citation type="submission" date="2024-04" db="EMBL/GenBank/DDBJ databases">
        <authorList>
            <consortium name="Molecular Ecology Group"/>
        </authorList>
    </citation>
    <scope>NUCLEOTIDE SEQUENCE</scope>
</reference>
<accession>A0AAV2NW59</accession>
<evidence type="ECO:0000313" key="2">
    <source>
        <dbReference type="EMBL" id="CAL1684770.1"/>
    </source>
</evidence>
<organism evidence="2 3">
    <name type="scientific">Lasius platythorax</name>
    <dbReference type="NCBI Taxonomy" id="488582"/>
    <lineage>
        <taxon>Eukaryota</taxon>
        <taxon>Metazoa</taxon>
        <taxon>Ecdysozoa</taxon>
        <taxon>Arthropoda</taxon>
        <taxon>Hexapoda</taxon>
        <taxon>Insecta</taxon>
        <taxon>Pterygota</taxon>
        <taxon>Neoptera</taxon>
        <taxon>Endopterygota</taxon>
        <taxon>Hymenoptera</taxon>
        <taxon>Apocrita</taxon>
        <taxon>Aculeata</taxon>
        <taxon>Formicoidea</taxon>
        <taxon>Formicidae</taxon>
        <taxon>Formicinae</taxon>
        <taxon>Lasius</taxon>
        <taxon>Lasius</taxon>
    </lineage>
</organism>
<proteinExistence type="predicted"/>
<name>A0AAV2NW59_9HYME</name>
<evidence type="ECO:0000256" key="1">
    <source>
        <dbReference type="SAM" id="MobiDB-lite"/>
    </source>
</evidence>
<sequence length="131" mass="14573">MIFARLLTVTSINIPFARHCHHIQNVRRARLPFAQMKQQRSLGNDHACRSTRITIDRLPTKSQGEGVNRSNEITEDLCTPGTQSIPPPTRMGRQTNGRASKEALEIPLLEGSIPAGWLAQGVPLQFIARPI</sequence>